<evidence type="ECO:0000256" key="1">
    <source>
        <dbReference type="SAM" id="MobiDB-lite"/>
    </source>
</evidence>
<feature type="region of interest" description="Disordered" evidence="1">
    <location>
        <begin position="52"/>
        <end position="138"/>
    </location>
</feature>
<keyword evidence="4" id="KW-1185">Reference proteome</keyword>
<accession>A0A8K0JUA3</accession>
<dbReference type="AlphaFoldDB" id="A0A8K0JUA3"/>
<evidence type="ECO:0000313" key="3">
    <source>
        <dbReference type="EMBL" id="KAG8222536.1"/>
    </source>
</evidence>
<feature type="compositionally biased region" description="Polar residues" evidence="1">
    <location>
        <begin position="252"/>
        <end position="262"/>
    </location>
</feature>
<name>A0A8K0JUA3_LADFU</name>
<evidence type="ECO:0000313" key="4">
    <source>
        <dbReference type="Proteomes" id="UP000792457"/>
    </source>
</evidence>
<reference evidence="3" key="2">
    <citation type="submission" date="2017-10" db="EMBL/GenBank/DDBJ databases">
        <title>Ladona fulva Genome sequencing and assembly.</title>
        <authorList>
            <person name="Murali S."/>
            <person name="Richards S."/>
            <person name="Bandaranaike D."/>
            <person name="Bellair M."/>
            <person name="Blankenburg K."/>
            <person name="Chao H."/>
            <person name="Dinh H."/>
            <person name="Doddapaneni H."/>
            <person name="Dugan-Rocha S."/>
            <person name="Elkadiri S."/>
            <person name="Gnanaolivu R."/>
            <person name="Hernandez B."/>
            <person name="Skinner E."/>
            <person name="Javaid M."/>
            <person name="Lee S."/>
            <person name="Li M."/>
            <person name="Ming W."/>
            <person name="Munidasa M."/>
            <person name="Muniz J."/>
            <person name="Nguyen L."/>
            <person name="Hughes D."/>
            <person name="Osuji N."/>
            <person name="Pu L.-L."/>
            <person name="Puazo M."/>
            <person name="Qu C."/>
            <person name="Quiroz J."/>
            <person name="Raj R."/>
            <person name="Weissenberger G."/>
            <person name="Xin Y."/>
            <person name="Zou X."/>
            <person name="Han Y."/>
            <person name="Worley K."/>
            <person name="Muzny D."/>
            <person name="Gibbs R."/>
        </authorList>
    </citation>
    <scope>NUCLEOTIDE SEQUENCE</scope>
    <source>
        <strain evidence="3">Sampled in the wild</strain>
    </source>
</reference>
<organism evidence="3 4">
    <name type="scientific">Ladona fulva</name>
    <name type="common">Scarce chaser dragonfly</name>
    <name type="synonym">Libellula fulva</name>
    <dbReference type="NCBI Taxonomy" id="123851"/>
    <lineage>
        <taxon>Eukaryota</taxon>
        <taxon>Metazoa</taxon>
        <taxon>Ecdysozoa</taxon>
        <taxon>Arthropoda</taxon>
        <taxon>Hexapoda</taxon>
        <taxon>Insecta</taxon>
        <taxon>Pterygota</taxon>
        <taxon>Palaeoptera</taxon>
        <taxon>Odonata</taxon>
        <taxon>Epiprocta</taxon>
        <taxon>Anisoptera</taxon>
        <taxon>Libelluloidea</taxon>
        <taxon>Libellulidae</taxon>
        <taxon>Ladona</taxon>
    </lineage>
</organism>
<comment type="caution">
    <text evidence="3">The sequence shown here is derived from an EMBL/GenBank/DDBJ whole genome shotgun (WGS) entry which is preliminary data.</text>
</comment>
<sequence length="328" mass="35833">MFRVSVHSDDFQRRIPQKVPTTPTFRLPAWAGRLPNVATRLTSVSVASTATVLPTADDRENQVRRKKSKASPPPRDIPPGGALPRLHPPHATARGTRARSPARDGRAGSSKRAHLNQPTTRSALNLDPPTSTSHAVCRRPLCRSRREMKLKERLTIGAAATAVLLTLLLVVDLQMDLGMLATPPGALRPHRSRLVPSHGRVRLGTGLPPVEGAASWEAAGGGFRKRVLQRSNNGSREVVPASGREPALEGETASTPQKSEASSPPPHDSFEDLQELTRASNDENNRPLIESPVIVRDDEFTQVRERRGKRRRRDNPTLGELLQVPISS</sequence>
<reference evidence="3" key="1">
    <citation type="submission" date="2013-04" db="EMBL/GenBank/DDBJ databases">
        <authorList>
            <person name="Qu J."/>
            <person name="Murali S.C."/>
            <person name="Bandaranaike D."/>
            <person name="Bellair M."/>
            <person name="Blankenburg K."/>
            <person name="Chao H."/>
            <person name="Dinh H."/>
            <person name="Doddapaneni H."/>
            <person name="Downs B."/>
            <person name="Dugan-Rocha S."/>
            <person name="Elkadiri S."/>
            <person name="Gnanaolivu R.D."/>
            <person name="Hernandez B."/>
            <person name="Javaid M."/>
            <person name="Jayaseelan J.C."/>
            <person name="Lee S."/>
            <person name="Li M."/>
            <person name="Ming W."/>
            <person name="Munidasa M."/>
            <person name="Muniz J."/>
            <person name="Nguyen L."/>
            <person name="Ongeri F."/>
            <person name="Osuji N."/>
            <person name="Pu L.-L."/>
            <person name="Puazo M."/>
            <person name="Qu C."/>
            <person name="Quiroz J."/>
            <person name="Raj R."/>
            <person name="Weissenberger G."/>
            <person name="Xin Y."/>
            <person name="Zou X."/>
            <person name="Han Y."/>
            <person name="Richards S."/>
            <person name="Worley K."/>
            <person name="Muzny D."/>
            <person name="Gibbs R."/>
        </authorList>
    </citation>
    <scope>NUCLEOTIDE SEQUENCE</scope>
    <source>
        <strain evidence="3">Sampled in the wild</strain>
    </source>
</reference>
<evidence type="ECO:0000256" key="2">
    <source>
        <dbReference type="SAM" id="Phobius"/>
    </source>
</evidence>
<feature type="transmembrane region" description="Helical" evidence="2">
    <location>
        <begin position="154"/>
        <end position="171"/>
    </location>
</feature>
<dbReference type="Proteomes" id="UP000792457">
    <property type="component" value="Unassembled WGS sequence"/>
</dbReference>
<proteinExistence type="predicted"/>
<protein>
    <submittedName>
        <fullName evidence="3">Uncharacterized protein</fullName>
    </submittedName>
</protein>
<keyword evidence="2" id="KW-0812">Transmembrane</keyword>
<dbReference type="OrthoDB" id="8583677at2759"/>
<gene>
    <name evidence="3" type="ORF">J437_LFUL004572</name>
</gene>
<keyword evidence="2" id="KW-0472">Membrane</keyword>
<feature type="compositionally biased region" description="Polar residues" evidence="1">
    <location>
        <begin position="116"/>
        <end position="134"/>
    </location>
</feature>
<feature type="compositionally biased region" description="Basic and acidic residues" evidence="1">
    <location>
        <begin position="295"/>
        <end position="305"/>
    </location>
</feature>
<feature type="region of interest" description="Disordered" evidence="1">
    <location>
        <begin position="227"/>
        <end position="328"/>
    </location>
</feature>
<dbReference type="EMBL" id="KZ308136">
    <property type="protein sequence ID" value="KAG8222536.1"/>
    <property type="molecule type" value="Genomic_DNA"/>
</dbReference>
<keyword evidence="2" id="KW-1133">Transmembrane helix</keyword>